<dbReference type="OrthoDB" id="6132759at2759"/>
<evidence type="ECO:0000256" key="9">
    <source>
        <dbReference type="ARBA" id="ARBA00023136"/>
    </source>
</evidence>
<reference evidence="13 14" key="2">
    <citation type="journal article" date="2019" name="G3 (Bethesda)">
        <title>Hybrid Assembly of the Genome of the Entomopathogenic Nematode Steinernema carpocapsae Identifies the X-Chromosome.</title>
        <authorList>
            <person name="Serra L."/>
            <person name="Macchietto M."/>
            <person name="Macias-Munoz A."/>
            <person name="McGill C.J."/>
            <person name="Rodriguez I.M."/>
            <person name="Rodriguez B."/>
            <person name="Murad R."/>
            <person name="Mortazavi A."/>
        </authorList>
    </citation>
    <scope>NUCLEOTIDE SEQUENCE [LARGE SCALE GENOMIC DNA]</scope>
    <source>
        <strain evidence="13 14">ALL</strain>
    </source>
</reference>
<dbReference type="STRING" id="34508.A0A4U5PIB8"/>
<evidence type="ECO:0000256" key="10">
    <source>
        <dbReference type="ARBA" id="ARBA00023201"/>
    </source>
</evidence>
<evidence type="ECO:0000256" key="5">
    <source>
        <dbReference type="ARBA" id="ARBA00022692"/>
    </source>
</evidence>
<dbReference type="AlphaFoldDB" id="A0A4U5PIB8"/>
<keyword evidence="14" id="KW-1185">Reference proteome</keyword>
<feature type="transmembrane region" description="Helical" evidence="12">
    <location>
        <begin position="158"/>
        <end position="178"/>
    </location>
</feature>
<evidence type="ECO:0000256" key="4">
    <source>
        <dbReference type="ARBA" id="ARBA00022475"/>
    </source>
</evidence>
<organism evidence="13 14">
    <name type="scientific">Steinernema carpocapsae</name>
    <name type="common">Entomopathogenic nematode</name>
    <dbReference type="NCBI Taxonomy" id="34508"/>
    <lineage>
        <taxon>Eukaryota</taxon>
        <taxon>Metazoa</taxon>
        <taxon>Ecdysozoa</taxon>
        <taxon>Nematoda</taxon>
        <taxon>Chromadorea</taxon>
        <taxon>Rhabditida</taxon>
        <taxon>Tylenchina</taxon>
        <taxon>Panagrolaimomorpha</taxon>
        <taxon>Strongyloidoidea</taxon>
        <taxon>Steinernematidae</taxon>
        <taxon>Steinernema</taxon>
    </lineage>
</organism>
<keyword evidence="6 12" id="KW-1133">Transmembrane helix</keyword>
<dbReference type="GO" id="GO:0015293">
    <property type="term" value="F:symporter activity"/>
    <property type="evidence" value="ECO:0007669"/>
    <property type="project" value="TreeGrafter"/>
</dbReference>
<dbReference type="Pfam" id="PF00474">
    <property type="entry name" value="SSF"/>
    <property type="match status" value="1"/>
</dbReference>
<sequence length="294" mass="32114">MYSLTVADYVVFSLFLCISIGVGIYYAIKARIKQRSTDDYLVGGRKMPSIPVALSLMTTFLTGMTLLGTPAEIFNRGGLFALHYFMAPIALAISGFIFTPIFYHLRSTSIYEYLEMRFHSLLLRRLCAAAFILNTLVYNAVTIYSPAVAMSGVTNLDLWLLILLVGASSTMYTTIGGIKAVVWTDTIQAVIMYAGIGIIIVKGVIEAGGFGHIWNVAIQSGRLQNTVRIIPDPAQIALIFGERVFGDADHGSGVRIARNGFGSRRDYLAQITVDYGENEVMGLGAVASLPLKNW</sequence>
<evidence type="ECO:0000256" key="7">
    <source>
        <dbReference type="ARBA" id="ARBA00023053"/>
    </source>
</evidence>
<keyword evidence="8" id="KW-0406">Ion transport</keyword>
<keyword evidence="3" id="KW-0813">Transport</keyword>
<feature type="transmembrane region" description="Helical" evidence="12">
    <location>
        <begin position="81"/>
        <end position="105"/>
    </location>
</feature>
<dbReference type="PANTHER" id="PTHR42985:SF40">
    <property type="entry name" value="LD47995P-RELATED"/>
    <property type="match status" value="1"/>
</dbReference>
<evidence type="ECO:0000256" key="12">
    <source>
        <dbReference type="SAM" id="Phobius"/>
    </source>
</evidence>
<feature type="transmembrane region" description="Helical" evidence="12">
    <location>
        <begin position="49"/>
        <end position="69"/>
    </location>
</feature>
<keyword evidence="5 12" id="KW-0812">Transmembrane</keyword>
<name>A0A4U5PIB8_STECR</name>
<feature type="transmembrane region" description="Helical" evidence="12">
    <location>
        <begin position="6"/>
        <end position="28"/>
    </location>
</feature>
<keyword evidence="10" id="KW-0739">Sodium transport</keyword>
<dbReference type="EMBL" id="AZBU02000002">
    <property type="protein sequence ID" value="TKR96402.1"/>
    <property type="molecule type" value="Genomic_DNA"/>
</dbReference>
<dbReference type="InterPro" id="IPR051163">
    <property type="entry name" value="Sodium:Solute_Symporter_SSF"/>
</dbReference>
<evidence type="ECO:0000256" key="11">
    <source>
        <dbReference type="RuleBase" id="RU362091"/>
    </source>
</evidence>
<feature type="transmembrane region" description="Helical" evidence="12">
    <location>
        <begin position="126"/>
        <end position="146"/>
    </location>
</feature>
<evidence type="ECO:0000256" key="8">
    <source>
        <dbReference type="ARBA" id="ARBA00023065"/>
    </source>
</evidence>
<dbReference type="Gene3D" id="1.20.1730.10">
    <property type="entry name" value="Sodium/glucose cotransporter"/>
    <property type="match status" value="1"/>
</dbReference>
<evidence type="ECO:0000313" key="14">
    <source>
        <dbReference type="Proteomes" id="UP000298663"/>
    </source>
</evidence>
<evidence type="ECO:0000256" key="2">
    <source>
        <dbReference type="ARBA" id="ARBA00006434"/>
    </source>
</evidence>
<evidence type="ECO:0000313" key="13">
    <source>
        <dbReference type="EMBL" id="TKR96402.1"/>
    </source>
</evidence>
<reference evidence="13 14" key="1">
    <citation type="journal article" date="2015" name="Genome Biol.">
        <title>Comparative genomics of Steinernema reveals deeply conserved gene regulatory networks.</title>
        <authorList>
            <person name="Dillman A.R."/>
            <person name="Macchietto M."/>
            <person name="Porter C.F."/>
            <person name="Rogers A."/>
            <person name="Williams B."/>
            <person name="Antoshechkin I."/>
            <person name="Lee M.M."/>
            <person name="Goodwin Z."/>
            <person name="Lu X."/>
            <person name="Lewis E.E."/>
            <person name="Goodrich-Blair H."/>
            <person name="Stock S.P."/>
            <person name="Adams B.J."/>
            <person name="Sternberg P.W."/>
            <person name="Mortazavi A."/>
        </authorList>
    </citation>
    <scope>NUCLEOTIDE SEQUENCE [LARGE SCALE GENOMIC DNA]</scope>
    <source>
        <strain evidence="13 14">ALL</strain>
    </source>
</reference>
<protein>
    <submittedName>
        <fullName evidence="13">Uncharacterized protein</fullName>
    </submittedName>
</protein>
<gene>
    <name evidence="13" type="ORF">L596_010420</name>
</gene>
<dbReference type="InterPro" id="IPR038377">
    <property type="entry name" value="Na/Glc_symporter_sf"/>
</dbReference>
<dbReference type="GO" id="GO:0006814">
    <property type="term" value="P:sodium ion transport"/>
    <property type="evidence" value="ECO:0007669"/>
    <property type="project" value="UniProtKB-KW"/>
</dbReference>
<comment type="similarity">
    <text evidence="2 11">Belongs to the sodium:solute symporter (SSF) (TC 2.A.21) family.</text>
</comment>
<keyword evidence="9 12" id="KW-0472">Membrane</keyword>
<accession>A0A4U5PIB8</accession>
<proteinExistence type="inferred from homology"/>
<dbReference type="Proteomes" id="UP000298663">
    <property type="component" value="Unassembled WGS sequence"/>
</dbReference>
<dbReference type="GO" id="GO:0005886">
    <property type="term" value="C:plasma membrane"/>
    <property type="evidence" value="ECO:0007669"/>
    <property type="project" value="UniProtKB-SubCell"/>
</dbReference>
<comment type="subcellular location">
    <subcellularLocation>
        <location evidence="1">Cell membrane</location>
        <topology evidence="1">Multi-pass membrane protein</topology>
    </subcellularLocation>
</comment>
<evidence type="ECO:0000256" key="1">
    <source>
        <dbReference type="ARBA" id="ARBA00004651"/>
    </source>
</evidence>
<keyword evidence="7" id="KW-0915">Sodium</keyword>
<evidence type="ECO:0000256" key="3">
    <source>
        <dbReference type="ARBA" id="ARBA00022448"/>
    </source>
</evidence>
<feature type="transmembrane region" description="Helical" evidence="12">
    <location>
        <begin position="190"/>
        <end position="214"/>
    </location>
</feature>
<keyword evidence="4" id="KW-1003">Cell membrane</keyword>
<dbReference type="PANTHER" id="PTHR42985">
    <property type="entry name" value="SODIUM-COUPLED MONOCARBOXYLATE TRANSPORTER"/>
    <property type="match status" value="1"/>
</dbReference>
<evidence type="ECO:0000256" key="6">
    <source>
        <dbReference type="ARBA" id="ARBA00022989"/>
    </source>
</evidence>
<dbReference type="PROSITE" id="PS50283">
    <property type="entry name" value="NA_SOLUT_SYMP_3"/>
    <property type="match status" value="1"/>
</dbReference>
<dbReference type="InterPro" id="IPR001734">
    <property type="entry name" value="Na/solute_symporter"/>
</dbReference>
<comment type="caution">
    <text evidence="13">The sequence shown here is derived from an EMBL/GenBank/DDBJ whole genome shotgun (WGS) entry which is preliminary data.</text>
</comment>